<keyword evidence="4 8" id="KW-0812">Transmembrane</keyword>
<name>A0A0L0QMF5_VIRPA</name>
<gene>
    <name evidence="9" type="ORF">AFK71_13195</name>
</gene>
<feature type="transmembrane region" description="Helical" evidence="8">
    <location>
        <begin position="119"/>
        <end position="140"/>
    </location>
</feature>
<comment type="similarity">
    <text evidence="2 7">Belongs to the sodium:solute symporter (SSF) (TC 2.A.21) family.</text>
</comment>
<feature type="transmembrane region" description="Helical" evidence="8">
    <location>
        <begin position="360"/>
        <end position="381"/>
    </location>
</feature>
<dbReference type="Proteomes" id="UP000036780">
    <property type="component" value="Unassembled WGS sequence"/>
</dbReference>
<keyword evidence="3" id="KW-0813">Transport</keyword>
<reference evidence="10" key="1">
    <citation type="submission" date="2015-07" db="EMBL/GenBank/DDBJ databases">
        <title>Fjat-10053 dsm26.</title>
        <authorList>
            <person name="Liu B."/>
            <person name="Wang J."/>
            <person name="Zhu Y."/>
            <person name="Liu G."/>
            <person name="Chen Q."/>
            <person name="Chen Z."/>
            <person name="Lan J."/>
            <person name="Che J."/>
            <person name="Ge C."/>
            <person name="Shi H."/>
            <person name="Pan Z."/>
            <person name="Liu X."/>
        </authorList>
    </citation>
    <scope>NUCLEOTIDE SEQUENCE [LARGE SCALE GENOMIC DNA]</scope>
    <source>
        <strain evidence="10">DSM 26</strain>
    </source>
</reference>
<evidence type="ECO:0000256" key="7">
    <source>
        <dbReference type="RuleBase" id="RU362091"/>
    </source>
</evidence>
<accession>A0A0L0QMF5</accession>
<feature type="transmembrane region" description="Helical" evidence="8">
    <location>
        <begin position="264"/>
        <end position="285"/>
    </location>
</feature>
<keyword evidence="10" id="KW-1185">Reference proteome</keyword>
<organism evidence="9 10">
    <name type="scientific">Virgibacillus pantothenticus</name>
    <dbReference type="NCBI Taxonomy" id="1473"/>
    <lineage>
        <taxon>Bacteria</taxon>
        <taxon>Bacillati</taxon>
        <taxon>Bacillota</taxon>
        <taxon>Bacilli</taxon>
        <taxon>Bacillales</taxon>
        <taxon>Bacillaceae</taxon>
        <taxon>Virgibacillus</taxon>
    </lineage>
</organism>
<feature type="transmembrane region" description="Helical" evidence="8">
    <location>
        <begin position="411"/>
        <end position="429"/>
    </location>
</feature>
<feature type="transmembrane region" description="Helical" evidence="8">
    <location>
        <begin position="39"/>
        <end position="59"/>
    </location>
</feature>
<dbReference type="GO" id="GO:0005886">
    <property type="term" value="C:plasma membrane"/>
    <property type="evidence" value="ECO:0007669"/>
    <property type="project" value="TreeGrafter"/>
</dbReference>
<keyword evidence="5 8" id="KW-1133">Transmembrane helix</keyword>
<proteinExistence type="inferred from homology"/>
<feature type="transmembrane region" description="Helical" evidence="8">
    <location>
        <begin position="297"/>
        <end position="322"/>
    </location>
</feature>
<evidence type="ECO:0000313" key="9">
    <source>
        <dbReference type="EMBL" id="KNE19443.1"/>
    </source>
</evidence>
<feature type="transmembrane region" description="Helical" evidence="8">
    <location>
        <begin position="160"/>
        <end position="179"/>
    </location>
</feature>
<evidence type="ECO:0000256" key="1">
    <source>
        <dbReference type="ARBA" id="ARBA00004141"/>
    </source>
</evidence>
<dbReference type="InterPro" id="IPR050277">
    <property type="entry name" value="Sodium:Solute_Symporter"/>
</dbReference>
<evidence type="ECO:0000256" key="4">
    <source>
        <dbReference type="ARBA" id="ARBA00022692"/>
    </source>
</evidence>
<feature type="transmembrane region" description="Helical" evidence="8">
    <location>
        <begin position="227"/>
        <end position="243"/>
    </location>
</feature>
<keyword evidence="6 8" id="KW-0472">Membrane</keyword>
<dbReference type="RefSeq" id="WP_050351974.1">
    <property type="nucleotide sequence ID" value="NZ_CP073011.1"/>
</dbReference>
<dbReference type="PANTHER" id="PTHR48086:SF7">
    <property type="entry name" value="SODIUM-SOLUTE SYMPORTER-RELATED"/>
    <property type="match status" value="1"/>
</dbReference>
<evidence type="ECO:0000256" key="6">
    <source>
        <dbReference type="ARBA" id="ARBA00023136"/>
    </source>
</evidence>
<dbReference type="GeneID" id="66871555"/>
<dbReference type="Gene3D" id="1.20.1730.10">
    <property type="entry name" value="Sodium/glucose cotransporter"/>
    <property type="match status" value="1"/>
</dbReference>
<sequence>MELEFNPHLLWYVIGYGIFMIILGVIYSKKVSNSDDFILAGKSLGPIVLMGTLLATWVGSGTVTGGPNSIAYSHGIWPGIGYVTPSLIGIMLLMAISAKIRNYGKYTISQVLNMKYGPVASFISTIVIILAYVGIVSYQFKGVGFILHVSTGISVETGTILGAAIIIFLATIGGLMSVAPTDAFSAFLILIGLIIAVPLVISVSGGWSNIAAEMPSERFNLLGNLTPLQLLGFYVPALFLLLGDQNMYQRISASNSNRTTKIGTIGWIIGMLIATPIVALIAFSAKTIFPGIDPGMALIATTLVIPSFIGGLLIAAVTAFIVTTGNSYLLSAATNITFDIYGAYINKHASDKQKLMFMKMLIPILGVIAFLLTSFFPSVLAIQMYSYTVYGAGITPALLAIFLWPKVTKQAGISSMVLGVISTLIWEFSGNPLGINSSLISIPIAILTLLIVTVFTKQKTITY</sequence>
<dbReference type="InterPro" id="IPR038377">
    <property type="entry name" value="Na/Glc_symporter_sf"/>
</dbReference>
<comment type="caution">
    <text evidence="9">The sequence shown here is derived from an EMBL/GenBank/DDBJ whole genome shotgun (WGS) entry which is preliminary data.</text>
</comment>
<dbReference type="EMBL" id="LGTO01000007">
    <property type="protein sequence ID" value="KNE19443.1"/>
    <property type="molecule type" value="Genomic_DNA"/>
</dbReference>
<feature type="transmembrane region" description="Helical" evidence="8">
    <location>
        <begin position="79"/>
        <end position="98"/>
    </location>
</feature>
<evidence type="ECO:0000256" key="3">
    <source>
        <dbReference type="ARBA" id="ARBA00022448"/>
    </source>
</evidence>
<dbReference type="Pfam" id="PF00474">
    <property type="entry name" value="SSF"/>
    <property type="match status" value="1"/>
</dbReference>
<dbReference type="CDD" id="cd10322">
    <property type="entry name" value="SLC5sbd"/>
    <property type="match status" value="1"/>
</dbReference>
<evidence type="ECO:0000256" key="8">
    <source>
        <dbReference type="SAM" id="Phobius"/>
    </source>
</evidence>
<protein>
    <submittedName>
        <fullName evidence="9">Sodium:proline symporter</fullName>
    </submittedName>
</protein>
<comment type="subcellular location">
    <subcellularLocation>
        <location evidence="1">Membrane</location>
        <topology evidence="1">Multi-pass membrane protein</topology>
    </subcellularLocation>
</comment>
<feature type="transmembrane region" description="Helical" evidence="8">
    <location>
        <begin position="387"/>
        <end position="404"/>
    </location>
</feature>
<dbReference type="PANTHER" id="PTHR48086">
    <property type="entry name" value="SODIUM/PROLINE SYMPORTER-RELATED"/>
    <property type="match status" value="1"/>
</dbReference>
<evidence type="ECO:0000256" key="2">
    <source>
        <dbReference type="ARBA" id="ARBA00006434"/>
    </source>
</evidence>
<evidence type="ECO:0000256" key="5">
    <source>
        <dbReference type="ARBA" id="ARBA00022989"/>
    </source>
</evidence>
<feature type="transmembrane region" description="Helical" evidence="8">
    <location>
        <begin position="6"/>
        <end position="27"/>
    </location>
</feature>
<dbReference type="GO" id="GO:0022857">
    <property type="term" value="F:transmembrane transporter activity"/>
    <property type="evidence" value="ECO:0007669"/>
    <property type="project" value="InterPro"/>
</dbReference>
<evidence type="ECO:0000313" key="10">
    <source>
        <dbReference type="Proteomes" id="UP000036780"/>
    </source>
</evidence>
<dbReference type="PATRIC" id="fig|1473.5.peg.1239"/>
<feature type="transmembrane region" description="Helical" evidence="8">
    <location>
        <begin position="186"/>
        <end position="207"/>
    </location>
</feature>
<dbReference type="PROSITE" id="PS50283">
    <property type="entry name" value="NA_SOLUT_SYMP_3"/>
    <property type="match status" value="1"/>
</dbReference>
<dbReference type="InterPro" id="IPR001734">
    <property type="entry name" value="Na/solute_symporter"/>
</dbReference>
<dbReference type="OrthoDB" id="9810181at2"/>
<feature type="transmembrane region" description="Helical" evidence="8">
    <location>
        <begin position="435"/>
        <end position="455"/>
    </location>
</feature>
<dbReference type="AlphaFoldDB" id="A0A0L0QMF5"/>